<dbReference type="Gene3D" id="2.60.40.2810">
    <property type="match status" value="1"/>
</dbReference>
<evidence type="ECO:0000313" key="7">
    <source>
        <dbReference type="Proteomes" id="UP001516023"/>
    </source>
</evidence>
<comment type="caution">
    <text evidence="6">The sequence shown here is derived from an EMBL/GenBank/DDBJ whole genome shotgun (WGS) entry which is preliminary data.</text>
</comment>
<organism evidence="6 7">
    <name type="scientific">Cyclotella cryptica</name>
    <dbReference type="NCBI Taxonomy" id="29204"/>
    <lineage>
        <taxon>Eukaryota</taxon>
        <taxon>Sar</taxon>
        <taxon>Stramenopiles</taxon>
        <taxon>Ochrophyta</taxon>
        <taxon>Bacillariophyta</taxon>
        <taxon>Coscinodiscophyceae</taxon>
        <taxon>Thalassiosirophycidae</taxon>
        <taxon>Stephanodiscales</taxon>
        <taxon>Stephanodiscaceae</taxon>
        <taxon>Cyclotella</taxon>
    </lineage>
</organism>
<dbReference type="NCBIfam" id="NF012211">
    <property type="entry name" value="tand_rpt_95"/>
    <property type="match status" value="2"/>
</dbReference>
<feature type="region of interest" description="Disordered" evidence="4">
    <location>
        <begin position="1"/>
        <end position="43"/>
    </location>
</feature>
<dbReference type="Pfam" id="PF24517">
    <property type="entry name" value="CBM96"/>
    <property type="match status" value="1"/>
</dbReference>
<sequence length="1693" mass="181739">MTQPSHPINNTRSSKLVEPPCGSTSTERRRNTPQHHQAMPLRRPRAAPFLTTMALVLPPAASATPLSPGITGGYLTSPASRNYIAYTSNTILPSASLPLSSLPELEPTPHSLVTSQYYPGGTCGAADGGERNYDLPMSRMDTPLPLDVQRVYSPGEEVEVRVSLFGIDAGGHFEFHACPLYYPEAPTRECFDARPLMFVRDEYYGAVADERYPERAYLPLVGAFNSEAVVLDERANPSGGEMMEFAYVLKLPEEDDLITYLEGGGANGAPDGMALNSEPIPVLQQPNQQDQLTMAQHFSQETPVDSLQVLVDNNNDNNWRSRQRRRQQAVLTPLTGSLGQQQQQQQQPKIELPETVEAPEPRKQWYATQVDDQYTISNVETVPVTSIVTDGNGTTTITTLEGVTVLTGGPKIPASTTVTWGDKSIYGDGIPVNPSGVTTKPPLPPATTVSATPATTSAATPATTTMAPVPPVDNQPQVNNPGSNPVDGIKPIGANEPQVVSAQVPTSSDPNSNNSTKYVLLRWHYQTARECYPKGYDTYAWPPSWGNWTSPWDGECTDSSTNQEHYWNCAEIQIVIRNTVTPSAAPTQESHTMVVQSENMPTQVNVNGPPDAVPDMMLVGQNELAHLNVLKNDIDPNGDELHLEEVTMPQHGYAAILDGAKELIYAPDLDFVGLDSFEYTVCDSSNQCDTAKIDVMVGSNSDLVFAKDDKAVTTGTEPVTVDVTANDVLQFGDQPKVRSLQPLMVTKVKGGNGGTCVITDDNQVTYTANQGFQGRDRCKYTVCIGENPEVCDEGWLMIKVLPPEGSTDEGEGGQNVSDSPQGDMQIVLSNIGSDGSGAVVALDDSVVTDSRDPPFKVDVLENDEFNGTPFLTEVTQAISGDCSLTEDNQVLYTPTPGFVGWDRCQYTVCVAKDVCDEGRIKIQVMILPQDTSFSSNIVTTTDKVTVESAKPLVVDVTANDVALGTNKPLTVTAASVALHGKCTVTEDNQVEYISDAGFTGWDRCQYTVCMGETCNVGQIGVKVTEPGGKVPTEEVSTGAISPVEQPQKLEALSEETIESSSNSIIMARPDSASVAKGEVSYLDVLANDISPDGHELSIESVTHPHFGNAQVVFGRVEYFPEEGFVGLDSFEYTACDDAGRCDTARVDVTVASEVSSGLNVDTAVVHVDSSTTTDVFAEDDEATTTGSEPVVVDVTANDSSPGSDPLIVSSVSKAMRGDCEVTSDNKVKYTAPERFTGLDRCSYLVCVSNACDKGRIEITVLPPRSDGGVPSNENGLNVVPSDDGSSNSISQLSAPMAGDDNLQKVYADDDSVVTRMNIPVLVDVTKNDFIRGMSPLTITHTGGSQHGECVIEGDQILYTPHDDYVGQDRCGYVVCENGLCDEGIIRIKVVTNGSTLGHYKHSLSSPASSISSLRTSSVQLCSQAALNHEMRRLRGQSHAPINKHGLLGENRRMTVDIHSSCVGSSLVTVAVTPGQTITYTSTYHSKDNGSTSPQTRSVDIHSKYRSATTTEEQNPFVDTKIELEVSADATIMPGFPDQNFGAAPSMLVSSAFSKSGQHESVLKFDTSSVDASVCSDGIVDAKLTIFSLTSSAQGGTFVTTPNMSWTESEVNWNNAPNSNGIVLSSLGQVQAKTYYDIDLSSALVLGKPLSIRILSDASSNFSAQYATRDHSDSSLHPMLRISCILIDGATLKH</sequence>
<dbReference type="Gene3D" id="2.60.40.3440">
    <property type="match status" value="3"/>
</dbReference>
<evidence type="ECO:0000313" key="6">
    <source>
        <dbReference type="EMBL" id="KAL3792432.1"/>
    </source>
</evidence>
<accession>A0ABD3PWM0</accession>
<name>A0ABD3PWM0_9STRA</name>
<evidence type="ECO:0000256" key="3">
    <source>
        <dbReference type="ARBA" id="ARBA00022729"/>
    </source>
</evidence>
<dbReference type="NCBIfam" id="NF033679">
    <property type="entry name" value="DNRLRE_dom"/>
    <property type="match status" value="1"/>
</dbReference>
<evidence type="ECO:0000256" key="4">
    <source>
        <dbReference type="SAM" id="MobiDB-lite"/>
    </source>
</evidence>
<dbReference type="EMBL" id="JABMIG020000102">
    <property type="protein sequence ID" value="KAL3792432.1"/>
    <property type="molecule type" value="Genomic_DNA"/>
</dbReference>
<feature type="compositionally biased region" description="Polar residues" evidence="4">
    <location>
        <begin position="1"/>
        <end position="14"/>
    </location>
</feature>
<dbReference type="Proteomes" id="UP001516023">
    <property type="component" value="Unassembled WGS sequence"/>
</dbReference>
<feature type="domain" description="Carbohydrate-binding module family 96" evidence="5">
    <location>
        <begin position="1522"/>
        <end position="1673"/>
    </location>
</feature>
<evidence type="ECO:0000256" key="2">
    <source>
        <dbReference type="ARBA" id="ARBA00022525"/>
    </source>
</evidence>
<evidence type="ECO:0000259" key="5">
    <source>
        <dbReference type="Pfam" id="PF24517"/>
    </source>
</evidence>
<protein>
    <recommendedName>
        <fullName evidence="5">Carbohydrate-binding module family 96 domain-containing protein</fullName>
    </recommendedName>
</protein>
<reference evidence="6 7" key="1">
    <citation type="journal article" date="2020" name="G3 (Bethesda)">
        <title>Improved Reference Genome for Cyclotella cryptica CCMP332, a Model for Cell Wall Morphogenesis, Salinity Adaptation, and Lipid Production in Diatoms (Bacillariophyta).</title>
        <authorList>
            <person name="Roberts W.R."/>
            <person name="Downey K.M."/>
            <person name="Ruck E.C."/>
            <person name="Traller J.C."/>
            <person name="Alverson A.J."/>
        </authorList>
    </citation>
    <scope>NUCLEOTIDE SEQUENCE [LARGE SCALE GENOMIC DNA]</scope>
    <source>
        <strain evidence="6 7">CCMP332</strain>
    </source>
</reference>
<comment type="subcellular location">
    <subcellularLocation>
        <location evidence="1">Secreted</location>
    </subcellularLocation>
</comment>
<keyword evidence="2" id="KW-0964">Secreted</keyword>
<dbReference type="Pfam" id="PF17963">
    <property type="entry name" value="Big_9"/>
    <property type="match status" value="7"/>
</dbReference>
<gene>
    <name evidence="6" type="ORF">HJC23_001550</name>
</gene>
<evidence type="ECO:0000256" key="1">
    <source>
        <dbReference type="ARBA" id="ARBA00004613"/>
    </source>
</evidence>
<keyword evidence="3" id="KW-0732">Signal</keyword>
<dbReference type="InterPro" id="IPR055372">
    <property type="entry name" value="CBM96"/>
</dbReference>
<dbReference type="GO" id="GO:0005576">
    <property type="term" value="C:extracellular region"/>
    <property type="evidence" value="ECO:0007669"/>
    <property type="project" value="UniProtKB-SubCell"/>
</dbReference>
<keyword evidence="7" id="KW-1185">Reference proteome</keyword>
<proteinExistence type="predicted"/>